<feature type="compositionally biased region" description="Basic and acidic residues" evidence="4">
    <location>
        <begin position="326"/>
        <end position="339"/>
    </location>
</feature>
<proteinExistence type="inferred from homology"/>
<feature type="region of interest" description="Disordered" evidence="4">
    <location>
        <begin position="138"/>
        <end position="253"/>
    </location>
</feature>
<organism evidence="5 6">
    <name type="scientific">Verticillium dahliae</name>
    <name type="common">Verticillium wilt</name>
    <dbReference type="NCBI Taxonomy" id="27337"/>
    <lineage>
        <taxon>Eukaryota</taxon>
        <taxon>Fungi</taxon>
        <taxon>Dikarya</taxon>
        <taxon>Ascomycota</taxon>
        <taxon>Pezizomycotina</taxon>
        <taxon>Sordariomycetes</taxon>
        <taxon>Hypocreomycetidae</taxon>
        <taxon>Glomerellales</taxon>
        <taxon>Plectosphaerellaceae</taxon>
        <taxon>Verticillium</taxon>
    </lineage>
</organism>
<accession>A0AA44WD79</accession>
<feature type="compositionally biased region" description="Basic and acidic residues" evidence="4">
    <location>
        <begin position="359"/>
        <end position="371"/>
    </location>
</feature>
<evidence type="ECO:0000256" key="3">
    <source>
        <dbReference type="ARBA" id="ARBA00023242"/>
    </source>
</evidence>
<comment type="caution">
    <text evidence="5">The sequence shown here is derived from an EMBL/GenBank/DDBJ whole genome shotgun (WGS) entry which is preliminary data.</text>
</comment>
<gene>
    <name evidence="5" type="ORF">BJF96_g7820</name>
</gene>
<evidence type="ECO:0000313" key="6">
    <source>
        <dbReference type="Proteomes" id="UP000236305"/>
    </source>
</evidence>
<evidence type="ECO:0008006" key="7">
    <source>
        <dbReference type="Google" id="ProtNLM"/>
    </source>
</evidence>
<evidence type="ECO:0000256" key="1">
    <source>
        <dbReference type="ARBA" id="ARBA00004123"/>
    </source>
</evidence>
<feature type="compositionally biased region" description="Basic and acidic residues" evidence="4">
    <location>
        <begin position="389"/>
        <end position="401"/>
    </location>
</feature>
<dbReference type="EMBL" id="MPSH01000030">
    <property type="protein sequence ID" value="PNH28994.1"/>
    <property type="molecule type" value="Genomic_DNA"/>
</dbReference>
<dbReference type="Pfam" id="PF07052">
    <property type="entry name" value="Hep_59"/>
    <property type="match status" value="1"/>
</dbReference>
<dbReference type="GO" id="GO:0000398">
    <property type="term" value="P:mRNA splicing, via spliceosome"/>
    <property type="evidence" value="ECO:0007669"/>
    <property type="project" value="TreeGrafter"/>
</dbReference>
<evidence type="ECO:0000256" key="2">
    <source>
        <dbReference type="ARBA" id="ARBA00007643"/>
    </source>
</evidence>
<keyword evidence="3" id="KW-0539">Nucleus</keyword>
<dbReference type="AlphaFoldDB" id="A0AA44WD79"/>
<sequence length="401" mass="44061">MASPPADTSVQQPLFRASRKRKATYRRQRQEDDSEPTTDTPPPLADAASPALPSTTAEDDEPSIAEALRLRNLRKSRLNGVGFRAQTREDEPSSSAALIPKPQDEETAPDGGITNRFAPQTGLVGELVNKHMMEYIEAKLSNRPSPPTPAPAAGAHSEPRAPSAPSSRPPRLDEIPGAAIMQGRLTEVDLGDEARARNIAMTEAARRLQAAPSDPTDAGAPGQRARKKPRLGRDGKPLRQRNRRTSDDVARDKMVEDFLRENRRESSPLHPPFWTCGFTLPEMAWRQDHGKKANAESMQVDVYENPATSQTATPSAPGGGDDDAAADDRLAEEFRREFMDAMAQRRRQNAQQQQQRKKAPADGKADEDVLRGPKLGGSRSARAAMRDLLLAEEKKKQQGRR</sequence>
<reference evidence="5 6" key="1">
    <citation type="submission" date="2017-12" db="EMBL/GenBank/DDBJ databases">
        <title>Comparative genomics yields insights into virulence evolution of Verticillium dahliae.</title>
        <authorList>
            <person name="Fan R."/>
            <person name="Armitage A.D."/>
            <person name="Cascant-Lopez E."/>
            <person name="Sobczyk M."/>
            <person name="Cockerton H.M."/>
            <person name="Harrison R.J."/>
        </authorList>
    </citation>
    <scope>NUCLEOTIDE SEQUENCE [LARGE SCALE GENOMIC DNA]</scope>
    <source>
        <strain evidence="5 6">12008</strain>
    </source>
</reference>
<dbReference type="InterPro" id="IPR010756">
    <property type="entry name" value="Tls1-like"/>
</dbReference>
<dbReference type="Proteomes" id="UP000236305">
    <property type="component" value="Unassembled WGS sequence"/>
</dbReference>
<dbReference type="GO" id="GO:0005681">
    <property type="term" value="C:spliceosomal complex"/>
    <property type="evidence" value="ECO:0007669"/>
    <property type="project" value="TreeGrafter"/>
</dbReference>
<evidence type="ECO:0000313" key="5">
    <source>
        <dbReference type="EMBL" id="PNH28994.1"/>
    </source>
</evidence>
<feature type="compositionally biased region" description="Polar residues" evidence="4">
    <location>
        <begin position="1"/>
        <end position="12"/>
    </location>
</feature>
<comment type="subcellular location">
    <subcellularLocation>
        <location evidence="1">Nucleus</location>
    </subcellularLocation>
</comment>
<feature type="compositionally biased region" description="Low complexity" evidence="4">
    <location>
        <begin position="45"/>
        <end position="56"/>
    </location>
</feature>
<dbReference type="PANTHER" id="PTHR13486:SF2">
    <property type="entry name" value="SPLICING FACTOR C9ORF78"/>
    <property type="match status" value="1"/>
</dbReference>
<dbReference type="PANTHER" id="PTHR13486">
    <property type="entry name" value="TELOMERE LENGTH AND SILENCING PROTEIN 1 TLS1 FAMILY MEMBER"/>
    <property type="match status" value="1"/>
</dbReference>
<feature type="region of interest" description="Disordered" evidence="4">
    <location>
        <begin position="1"/>
        <end position="118"/>
    </location>
</feature>
<feature type="region of interest" description="Disordered" evidence="4">
    <location>
        <begin position="289"/>
        <end position="401"/>
    </location>
</feature>
<feature type="compositionally biased region" description="Basic residues" evidence="4">
    <location>
        <begin position="17"/>
        <end position="27"/>
    </location>
</feature>
<feature type="compositionally biased region" description="Low complexity" evidence="4">
    <location>
        <begin position="151"/>
        <end position="166"/>
    </location>
</feature>
<evidence type="ECO:0000256" key="4">
    <source>
        <dbReference type="SAM" id="MobiDB-lite"/>
    </source>
</evidence>
<protein>
    <recommendedName>
        <fullName evidence="7">mRNA splicing factor RNA helicase</fullName>
    </recommendedName>
</protein>
<name>A0AA44WD79_VERDA</name>
<comment type="similarity">
    <text evidence="2">Belongs to the TLS1 family.</text>
</comment>
<feature type="compositionally biased region" description="Basic and acidic residues" evidence="4">
    <location>
        <begin position="244"/>
        <end position="253"/>
    </location>
</feature>